<evidence type="ECO:0000256" key="8">
    <source>
        <dbReference type="ARBA" id="ARBA00023163"/>
    </source>
</evidence>
<dbReference type="PROSITE" id="PS50110">
    <property type="entry name" value="RESPONSE_REGULATORY"/>
    <property type="match status" value="1"/>
</dbReference>
<comment type="caution">
    <text evidence="13">The sequence shown here is derived from an EMBL/GenBank/DDBJ whole genome shotgun (WGS) entry which is preliminary data.</text>
</comment>
<reference evidence="13 14" key="1">
    <citation type="submission" date="2018-08" db="EMBL/GenBank/DDBJ databases">
        <title>A genome reference for cultivated species of the human gut microbiota.</title>
        <authorList>
            <person name="Zou Y."/>
            <person name="Xue W."/>
            <person name="Luo G."/>
        </authorList>
    </citation>
    <scope>NUCLEOTIDE SEQUENCE [LARGE SCALE GENOMIC DNA]</scope>
    <source>
        <strain evidence="13 14">AF22-21</strain>
    </source>
</reference>
<name>A0A412IQE0_9FIRM</name>
<comment type="function">
    <text evidence="9">May play the central regulatory role in sporulation. It may be an element of the effector pathway responsible for the activation of sporulation genes in response to nutritional stress. Spo0A may act in concert with spo0H (a sigma factor) to control the expression of some genes that are critical to the sporulation process.</text>
</comment>
<evidence type="ECO:0000259" key="11">
    <source>
        <dbReference type="PROSITE" id="PS01124"/>
    </source>
</evidence>
<dbReference type="InterPro" id="IPR051552">
    <property type="entry name" value="HptR"/>
</dbReference>
<evidence type="ECO:0000256" key="4">
    <source>
        <dbReference type="ARBA" id="ARBA00022553"/>
    </source>
</evidence>
<dbReference type="PANTHER" id="PTHR42713:SF3">
    <property type="entry name" value="TRANSCRIPTIONAL REGULATORY PROTEIN HPTR"/>
    <property type="match status" value="1"/>
</dbReference>
<evidence type="ECO:0000313" key="14">
    <source>
        <dbReference type="Proteomes" id="UP000283295"/>
    </source>
</evidence>
<dbReference type="GO" id="GO:0005737">
    <property type="term" value="C:cytoplasm"/>
    <property type="evidence" value="ECO:0007669"/>
    <property type="project" value="UniProtKB-SubCell"/>
</dbReference>
<dbReference type="AlphaFoldDB" id="A0A412IQE0"/>
<keyword evidence="5" id="KW-0902">Two-component regulatory system</keyword>
<comment type="subcellular location">
    <subcellularLocation>
        <location evidence="1">Cytoplasm</location>
    </subcellularLocation>
</comment>
<dbReference type="EMBL" id="QRVK01000027">
    <property type="protein sequence ID" value="RGS40525.1"/>
    <property type="molecule type" value="Genomic_DNA"/>
</dbReference>
<keyword evidence="6" id="KW-0805">Transcription regulation</keyword>
<evidence type="ECO:0000313" key="13">
    <source>
        <dbReference type="EMBL" id="RGS40525.1"/>
    </source>
</evidence>
<dbReference type="InterPro" id="IPR001789">
    <property type="entry name" value="Sig_transdc_resp-reg_receiver"/>
</dbReference>
<evidence type="ECO:0000256" key="9">
    <source>
        <dbReference type="ARBA" id="ARBA00024867"/>
    </source>
</evidence>
<keyword evidence="8" id="KW-0804">Transcription</keyword>
<dbReference type="Pfam" id="PF00072">
    <property type="entry name" value="Response_reg"/>
    <property type="match status" value="1"/>
</dbReference>
<protein>
    <recommendedName>
        <fullName evidence="2">Stage 0 sporulation protein A homolog</fullName>
    </recommendedName>
</protein>
<evidence type="ECO:0000259" key="12">
    <source>
        <dbReference type="PROSITE" id="PS50110"/>
    </source>
</evidence>
<dbReference type="InterPro" id="IPR009057">
    <property type="entry name" value="Homeodomain-like_sf"/>
</dbReference>
<dbReference type="Pfam" id="PF17853">
    <property type="entry name" value="GGDEF_2"/>
    <property type="match status" value="1"/>
</dbReference>
<keyword evidence="4 10" id="KW-0597">Phosphoprotein</keyword>
<dbReference type="GO" id="GO:0003700">
    <property type="term" value="F:DNA-binding transcription factor activity"/>
    <property type="evidence" value="ECO:0007669"/>
    <property type="project" value="InterPro"/>
</dbReference>
<dbReference type="InterPro" id="IPR020449">
    <property type="entry name" value="Tscrpt_reg_AraC-type_HTH"/>
</dbReference>
<dbReference type="OrthoDB" id="9794370at2"/>
<feature type="modified residue" description="4-aspartylphosphate" evidence="10">
    <location>
        <position position="57"/>
    </location>
</feature>
<evidence type="ECO:0000256" key="2">
    <source>
        <dbReference type="ARBA" id="ARBA00018672"/>
    </source>
</evidence>
<dbReference type="PANTHER" id="PTHR42713">
    <property type="entry name" value="HISTIDINE KINASE-RELATED"/>
    <property type="match status" value="1"/>
</dbReference>
<evidence type="ECO:0000256" key="3">
    <source>
        <dbReference type="ARBA" id="ARBA00022490"/>
    </source>
</evidence>
<proteinExistence type="predicted"/>
<evidence type="ECO:0000256" key="7">
    <source>
        <dbReference type="ARBA" id="ARBA00023125"/>
    </source>
</evidence>
<accession>A0A412IQE0</accession>
<dbReference type="SMART" id="SM00448">
    <property type="entry name" value="REC"/>
    <property type="match status" value="1"/>
</dbReference>
<dbReference type="SMART" id="SM00342">
    <property type="entry name" value="HTH_ARAC"/>
    <property type="match status" value="1"/>
</dbReference>
<dbReference type="GO" id="GO:0043565">
    <property type="term" value="F:sequence-specific DNA binding"/>
    <property type="evidence" value="ECO:0007669"/>
    <property type="project" value="InterPro"/>
</dbReference>
<dbReference type="PRINTS" id="PR00032">
    <property type="entry name" value="HTHARAC"/>
</dbReference>
<sequence length="535" mass="61346">MDKYKVILVDDEEEVIDVIERKIHWDMLGFDVVGSANNGVKALELVEKLQPDVVITDIKMPYMDGLELSRRLNNDYQNIHIIIFTGFDEFEYAKEAVHLEIEEYMLKPINALELSDCLKRVKNSLDKEREEKLNVEKLANYFNASLPVLQTNLFVSLIEGRVSESDYEKFLAAYQIDMKGPLYCCAVFHTSEHHVPDGMNPLLLSMSVEQQIKDRIADTWKCKVFTYLGNTVLIIEIVSEDAMAELTDACDRFCRWAYRVMGAVVTAGIGRVCDSLLNINNSYEGAREAVSYRVLYGTQRAINIAEIAPKEQKAAVQYEDANMHELIKSIYLGKRDAIEGAVHDEIEKLHRSAQTMNRYKLTLMEMVGTFYRFCANNFIDFDNFSGGISNPYEKVPEMDEVTLTAWLIDTSMAISEELKNARNNTSRRMVTDAQNMIVDRYMEPDLSLDTVCSELGVSNSYFSSVFKKETGKSFISYLTDYRMDHAANLILETNEKSYKIAEQVGYQDANYFSYVFKKRFGMSPSKYRTEHTGNK</sequence>
<keyword evidence="7" id="KW-0238">DNA-binding</keyword>
<evidence type="ECO:0000256" key="6">
    <source>
        <dbReference type="ARBA" id="ARBA00023015"/>
    </source>
</evidence>
<dbReference type="InterPro" id="IPR041522">
    <property type="entry name" value="CdaR_GGDEF"/>
</dbReference>
<dbReference type="SUPFAM" id="SSF52172">
    <property type="entry name" value="CheY-like"/>
    <property type="match status" value="1"/>
</dbReference>
<dbReference type="CDD" id="cd17536">
    <property type="entry name" value="REC_YesN-like"/>
    <property type="match status" value="1"/>
</dbReference>
<keyword evidence="3" id="KW-0963">Cytoplasm</keyword>
<dbReference type="Gene3D" id="3.40.50.2300">
    <property type="match status" value="1"/>
</dbReference>
<dbReference type="Pfam" id="PF12833">
    <property type="entry name" value="HTH_18"/>
    <property type="match status" value="1"/>
</dbReference>
<feature type="domain" description="HTH araC/xylS-type" evidence="11">
    <location>
        <begin position="431"/>
        <end position="530"/>
    </location>
</feature>
<dbReference type="GO" id="GO:0000160">
    <property type="term" value="P:phosphorelay signal transduction system"/>
    <property type="evidence" value="ECO:0007669"/>
    <property type="project" value="UniProtKB-KW"/>
</dbReference>
<gene>
    <name evidence="13" type="ORF">DWX94_10130</name>
</gene>
<dbReference type="SUPFAM" id="SSF46689">
    <property type="entry name" value="Homeodomain-like"/>
    <property type="match status" value="2"/>
</dbReference>
<organism evidence="13 14">
    <name type="scientific">Coprococcus eutactus</name>
    <dbReference type="NCBI Taxonomy" id="33043"/>
    <lineage>
        <taxon>Bacteria</taxon>
        <taxon>Bacillati</taxon>
        <taxon>Bacillota</taxon>
        <taxon>Clostridia</taxon>
        <taxon>Lachnospirales</taxon>
        <taxon>Lachnospiraceae</taxon>
        <taxon>Coprococcus</taxon>
    </lineage>
</organism>
<dbReference type="PROSITE" id="PS01124">
    <property type="entry name" value="HTH_ARAC_FAMILY_2"/>
    <property type="match status" value="1"/>
</dbReference>
<dbReference type="Proteomes" id="UP000283295">
    <property type="component" value="Unassembled WGS sequence"/>
</dbReference>
<feature type="domain" description="Response regulatory" evidence="12">
    <location>
        <begin position="5"/>
        <end position="122"/>
    </location>
</feature>
<evidence type="ECO:0000256" key="1">
    <source>
        <dbReference type="ARBA" id="ARBA00004496"/>
    </source>
</evidence>
<evidence type="ECO:0000256" key="5">
    <source>
        <dbReference type="ARBA" id="ARBA00023012"/>
    </source>
</evidence>
<dbReference type="Gene3D" id="1.10.10.60">
    <property type="entry name" value="Homeodomain-like"/>
    <property type="match status" value="2"/>
</dbReference>
<dbReference type="InterPro" id="IPR018060">
    <property type="entry name" value="HTH_AraC"/>
</dbReference>
<dbReference type="InterPro" id="IPR011006">
    <property type="entry name" value="CheY-like_superfamily"/>
</dbReference>
<evidence type="ECO:0000256" key="10">
    <source>
        <dbReference type="PROSITE-ProRule" id="PRU00169"/>
    </source>
</evidence>